<name>A0A0W8F7H7_9ZZZZ</name>
<organism evidence="8">
    <name type="scientific">hydrocarbon metagenome</name>
    <dbReference type="NCBI Taxonomy" id="938273"/>
    <lineage>
        <taxon>unclassified sequences</taxon>
        <taxon>metagenomes</taxon>
        <taxon>ecological metagenomes</taxon>
    </lineage>
</organism>
<dbReference type="HAMAP" id="MF_01098">
    <property type="entry name" value="MtrE"/>
    <property type="match status" value="1"/>
</dbReference>
<evidence type="ECO:0000256" key="2">
    <source>
        <dbReference type="ARBA" id="ARBA00022475"/>
    </source>
</evidence>
<feature type="transmembrane region" description="Helical" evidence="7">
    <location>
        <begin position="166"/>
        <end position="187"/>
    </location>
</feature>
<dbReference type="EC" id="2.1.1.86" evidence="8"/>
<dbReference type="GO" id="GO:0005737">
    <property type="term" value="C:cytoplasm"/>
    <property type="evidence" value="ECO:0007669"/>
    <property type="project" value="InterPro"/>
</dbReference>
<sequence>MDAFSMGLIAAMGALATVAGASEDIESDVGSQSNPNSQVQLAAQVGNPHRIYNKAISGEPPANALWCATAAIVAYTLITAFQMPALMALVAGASVAALFNGVFSMSSYFGRNSSQARFNQWIYLDIVRYTTPSIMAHAWITSFCIATISYIMVYMLPTPHPFPMPIIALIWGLAVGAIGSSVGDIHYGGEREFQNRAFGCGLNTMLSGQIVRKAEAGLRNSIDNAWFCTKFGGPATGMGFGLTVFLDNWRTTVFDPVTQASYAILMGVFFILVEVSYNHYIERSTRRKYGPYPEYKGDVAA</sequence>
<proteinExistence type="inferred from homology"/>
<keyword evidence="4 8" id="KW-0489">Methyltransferase</keyword>
<dbReference type="PIRSF" id="PIRSF016509">
    <property type="entry name" value="MtrE"/>
    <property type="match status" value="1"/>
</dbReference>
<keyword evidence="6 7" id="KW-0472">Membrane</keyword>
<evidence type="ECO:0000256" key="7">
    <source>
        <dbReference type="SAM" id="Phobius"/>
    </source>
</evidence>
<dbReference type="Pfam" id="PF04206">
    <property type="entry name" value="MtrE"/>
    <property type="match status" value="1"/>
</dbReference>
<protein>
    <submittedName>
        <fullName evidence="8">N5-methyltetrahydromethanopterin:coenzyme m methyltransferase subunit e</fullName>
        <ecNumber evidence="8">2.1.1.86</ecNumber>
    </submittedName>
</protein>
<keyword evidence="7" id="KW-1133">Transmembrane helix</keyword>
<evidence type="ECO:0000256" key="3">
    <source>
        <dbReference type="ARBA" id="ARBA00022563"/>
    </source>
</evidence>
<feature type="transmembrane region" description="Helical" evidence="7">
    <location>
        <begin position="260"/>
        <end position="280"/>
    </location>
</feature>
<evidence type="ECO:0000313" key="8">
    <source>
        <dbReference type="EMBL" id="KUG16842.1"/>
    </source>
</evidence>
<dbReference type="GO" id="GO:0005886">
    <property type="term" value="C:plasma membrane"/>
    <property type="evidence" value="ECO:0007669"/>
    <property type="project" value="UniProtKB-SubCell"/>
</dbReference>
<dbReference type="GO" id="GO:0030269">
    <property type="term" value="F:tetrahydromethanopterin S-methyltransferase activity"/>
    <property type="evidence" value="ECO:0007669"/>
    <property type="project" value="InterPro"/>
</dbReference>
<dbReference type="GO" id="GO:0012506">
    <property type="term" value="C:vesicle membrane"/>
    <property type="evidence" value="ECO:0007669"/>
    <property type="project" value="InterPro"/>
</dbReference>
<evidence type="ECO:0000256" key="5">
    <source>
        <dbReference type="ARBA" id="ARBA00022679"/>
    </source>
</evidence>
<comment type="caution">
    <text evidence="8">The sequence shown here is derived from an EMBL/GenBank/DDBJ whole genome shotgun (WGS) entry which is preliminary data.</text>
</comment>
<keyword evidence="2" id="KW-1003">Cell membrane</keyword>
<dbReference type="GO" id="GO:0006730">
    <property type="term" value="P:one-carbon metabolic process"/>
    <property type="evidence" value="ECO:0007669"/>
    <property type="project" value="UniProtKB-KW"/>
</dbReference>
<feature type="transmembrane region" description="Helical" evidence="7">
    <location>
        <begin position="88"/>
        <end position="109"/>
    </location>
</feature>
<dbReference type="InterPro" id="IPR005780">
    <property type="entry name" value="MeTrfase_E"/>
</dbReference>
<feature type="transmembrane region" description="Helical" evidence="7">
    <location>
        <begin position="134"/>
        <end position="154"/>
    </location>
</feature>
<gene>
    <name evidence="8" type="ORF">ASZ90_013475</name>
</gene>
<evidence type="ECO:0000256" key="4">
    <source>
        <dbReference type="ARBA" id="ARBA00022603"/>
    </source>
</evidence>
<dbReference type="GO" id="GO:0032259">
    <property type="term" value="P:methylation"/>
    <property type="evidence" value="ECO:0007669"/>
    <property type="project" value="UniProtKB-KW"/>
</dbReference>
<accession>A0A0W8F7H7</accession>
<dbReference type="EMBL" id="LNQE01001478">
    <property type="protein sequence ID" value="KUG16842.1"/>
    <property type="molecule type" value="Genomic_DNA"/>
</dbReference>
<feature type="transmembrane region" description="Helical" evidence="7">
    <location>
        <begin position="63"/>
        <end position="81"/>
    </location>
</feature>
<keyword evidence="3" id="KW-0554">One-carbon metabolism</keyword>
<dbReference type="NCBIfam" id="TIGR01113">
    <property type="entry name" value="mtrE"/>
    <property type="match status" value="1"/>
</dbReference>
<keyword evidence="7" id="KW-0812">Transmembrane</keyword>
<evidence type="ECO:0000256" key="1">
    <source>
        <dbReference type="ARBA" id="ARBA00004651"/>
    </source>
</evidence>
<reference evidence="8" key="1">
    <citation type="journal article" date="2015" name="Proc. Natl. Acad. Sci. U.S.A.">
        <title>Networks of energetic and metabolic interactions define dynamics in microbial communities.</title>
        <authorList>
            <person name="Embree M."/>
            <person name="Liu J.K."/>
            <person name="Al-Bassam M.M."/>
            <person name="Zengler K."/>
        </authorList>
    </citation>
    <scope>NUCLEOTIDE SEQUENCE</scope>
</reference>
<evidence type="ECO:0000256" key="6">
    <source>
        <dbReference type="ARBA" id="ARBA00023136"/>
    </source>
</evidence>
<dbReference type="AlphaFoldDB" id="A0A0W8F7H7"/>
<keyword evidence="5 8" id="KW-0808">Transferase</keyword>
<comment type="subcellular location">
    <subcellularLocation>
        <location evidence="1">Cell membrane</location>
        <topology evidence="1">Multi-pass membrane protein</topology>
    </subcellularLocation>
</comment>